<protein>
    <submittedName>
        <fullName evidence="1">Uncharacterized protein</fullName>
    </submittedName>
</protein>
<gene>
    <name evidence="1" type="ORF">KUTeg_006754</name>
</gene>
<reference evidence="1 2" key="1">
    <citation type="submission" date="2022-12" db="EMBL/GenBank/DDBJ databases">
        <title>Chromosome-level genome of Tegillarca granosa.</title>
        <authorList>
            <person name="Kim J."/>
        </authorList>
    </citation>
    <scope>NUCLEOTIDE SEQUENCE [LARGE SCALE GENOMIC DNA]</scope>
    <source>
        <strain evidence="1">Teg-2019</strain>
        <tissue evidence="1">Adductor muscle</tissue>
    </source>
</reference>
<comment type="caution">
    <text evidence="1">The sequence shown here is derived from an EMBL/GenBank/DDBJ whole genome shotgun (WGS) entry which is preliminary data.</text>
</comment>
<organism evidence="1 2">
    <name type="scientific">Tegillarca granosa</name>
    <name type="common">Malaysian cockle</name>
    <name type="synonym">Anadara granosa</name>
    <dbReference type="NCBI Taxonomy" id="220873"/>
    <lineage>
        <taxon>Eukaryota</taxon>
        <taxon>Metazoa</taxon>
        <taxon>Spiralia</taxon>
        <taxon>Lophotrochozoa</taxon>
        <taxon>Mollusca</taxon>
        <taxon>Bivalvia</taxon>
        <taxon>Autobranchia</taxon>
        <taxon>Pteriomorphia</taxon>
        <taxon>Arcoida</taxon>
        <taxon>Arcoidea</taxon>
        <taxon>Arcidae</taxon>
        <taxon>Tegillarca</taxon>
    </lineage>
</organism>
<sequence length="383" mass="44411">MHTMFEKKDKKRSLIQYICSFSKTGGSIIYGITESKTTSKIYRAEGINFLLLKKYESEIEDHCRSKIKTTTLWLTHEGKILETDKIDAYICFIFHPMKCMGVKQKYKILEIAVAPFHGIVFNSISGPEAWRVDPKSSQINRIETVDWYRCLRKHLLEDDSILLSKKLSKLTIKRASIRDVHVFELENSIAQIQKKVFKRDVDLCFMPDVLIENLCESHKKFKNTLIGIKKFYSGETGVVVSDRKFLSVLNKNCEHISVCKSCHLCDFLIIGGDKPTVFLSIVALNKLKSHSMCKQNIKQYCHQSAKMVKLTLAQYTNIHFAICQGLMDIEHDNVTTRLEIILQQYDYYTETFKPTHQSLVRRRIFEICKALTLRQALYIVISI</sequence>
<name>A0ABQ9FB79_TEGGR</name>
<evidence type="ECO:0000313" key="1">
    <source>
        <dbReference type="EMBL" id="KAJ8314604.1"/>
    </source>
</evidence>
<dbReference type="Proteomes" id="UP001217089">
    <property type="component" value="Unassembled WGS sequence"/>
</dbReference>
<proteinExistence type="predicted"/>
<evidence type="ECO:0000313" key="2">
    <source>
        <dbReference type="Proteomes" id="UP001217089"/>
    </source>
</evidence>
<dbReference type="Gene3D" id="3.30.950.30">
    <property type="entry name" value="Schlafen, AAA domain"/>
    <property type="match status" value="1"/>
</dbReference>
<dbReference type="InterPro" id="IPR038461">
    <property type="entry name" value="Schlafen_AlbA_2_dom_sf"/>
</dbReference>
<keyword evidence="2" id="KW-1185">Reference proteome</keyword>
<dbReference type="EMBL" id="JARBDR010000337">
    <property type="protein sequence ID" value="KAJ8314604.1"/>
    <property type="molecule type" value="Genomic_DNA"/>
</dbReference>
<accession>A0ABQ9FB79</accession>